<dbReference type="Gramene" id="evm.model.ctgX3.16">
    <property type="protein sequence ID" value="cds.evm.model.ctgX3.16"/>
    <property type="gene ID" value="evm.TU.ctgX3.16"/>
</dbReference>
<evidence type="ECO:0000256" key="1">
    <source>
        <dbReference type="SAM" id="MobiDB-lite"/>
    </source>
</evidence>
<feature type="compositionally biased region" description="Basic and acidic residues" evidence="1">
    <location>
        <begin position="1"/>
        <end position="26"/>
    </location>
</feature>
<organism evidence="2 3">
    <name type="scientific">Cannabis sativa</name>
    <name type="common">Hemp</name>
    <name type="synonym">Marijuana</name>
    <dbReference type="NCBI Taxonomy" id="3483"/>
    <lineage>
        <taxon>Eukaryota</taxon>
        <taxon>Viridiplantae</taxon>
        <taxon>Streptophyta</taxon>
        <taxon>Embryophyta</taxon>
        <taxon>Tracheophyta</taxon>
        <taxon>Spermatophyta</taxon>
        <taxon>Magnoliopsida</taxon>
        <taxon>eudicotyledons</taxon>
        <taxon>Gunneridae</taxon>
        <taxon>Pentapetalae</taxon>
        <taxon>rosids</taxon>
        <taxon>fabids</taxon>
        <taxon>Rosales</taxon>
        <taxon>Cannabaceae</taxon>
        <taxon>Cannabis</taxon>
    </lineage>
</organism>
<proteinExistence type="predicted"/>
<reference evidence="2" key="1">
    <citation type="submission" date="2021-03" db="UniProtKB">
        <authorList>
            <consortium name="EnsemblPlants"/>
        </authorList>
    </citation>
    <scope>IDENTIFICATION</scope>
</reference>
<dbReference type="EnsemblPlants" id="evm.model.ctgX3.16">
    <property type="protein sequence ID" value="cds.evm.model.ctgX3.16"/>
    <property type="gene ID" value="evm.TU.ctgX3.16"/>
</dbReference>
<dbReference type="Proteomes" id="UP000596661">
    <property type="component" value="Unassembled WGS sequence"/>
</dbReference>
<name>A0A803QS74_CANSA</name>
<accession>A0A803QS74</accession>
<feature type="compositionally biased region" description="Polar residues" evidence="1">
    <location>
        <begin position="27"/>
        <end position="49"/>
    </location>
</feature>
<protein>
    <submittedName>
        <fullName evidence="2">Uncharacterized protein</fullName>
    </submittedName>
</protein>
<dbReference type="AlphaFoldDB" id="A0A803QS74"/>
<sequence>MADNTQRNEEIHLEETTHRPGKEPQRSQRTNATETPCSERNNGDFNPTGEQIPKRQSEDAYDPTRYVPLVELENRQLRQCLVESNWRNIELEQETATTRVAQGINP</sequence>
<feature type="region of interest" description="Disordered" evidence="1">
    <location>
        <begin position="1"/>
        <end position="61"/>
    </location>
</feature>
<evidence type="ECO:0000313" key="3">
    <source>
        <dbReference type="Proteomes" id="UP000596661"/>
    </source>
</evidence>
<keyword evidence="3" id="KW-1185">Reference proteome</keyword>
<evidence type="ECO:0000313" key="2">
    <source>
        <dbReference type="EnsemblPlants" id="cds.evm.model.ctgX3.16"/>
    </source>
</evidence>